<dbReference type="InterPro" id="IPR053197">
    <property type="entry name" value="F-box_SCFL_complex_component"/>
</dbReference>
<dbReference type="AlphaFoldDB" id="A0AAV5C2N2"/>
<proteinExistence type="predicted"/>
<accession>A0AAV5C2N2</accession>
<sequence>MAQGSKAAKRQVMAVFPVEIQHHILSFLPSRGLVQKTCLLARGWRNQWKSVPALRISQDIAFQNAHEMHKFVNYFVVLRGQNPLVECEINFWHEDETFSYIDLWTRYAMSCNVQILRIANDILGVYCPLPDTALVSDHLTVLELHRVESANPSLDFSVCSALQDLILSYCTLEVIQILSPSVKRLIIRNCTFLEDARVRLSVPTLESLNLVVDGSLIPCLDSMPDLVSASITISHEGIDHDCCKNRFEIGGCSDLSCEGCTHNKGEGNKSLVLEGTKKGENDFYRMARIRERKTRDINQIKCIKDRVDRLLAKDEEIKDRWRDYLDKLFNGREEGSIFELDDSFDDTNKRFVRRIQEAEIEEDLKRMKSGKAMGPDGIPIEV</sequence>
<dbReference type="SUPFAM" id="SSF81383">
    <property type="entry name" value="F-box domain"/>
    <property type="match status" value="1"/>
</dbReference>
<evidence type="ECO:0008006" key="3">
    <source>
        <dbReference type="Google" id="ProtNLM"/>
    </source>
</evidence>
<protein>
    <recommendedName>
        <fullName evidence="3">F-box domain-containing protein</fullName>
    </recommendedName>
</protein>
<evidence type="ECO:0000313" key="1">
    <source>
        <dbReference type="EMBL" id="GJM92969.1"/>
    </source>
</evidence>
<dbReference type="InterPro" id="IPR036047">
    <property type="entry name" value="F-box-like_dom_sf"/>
</dbReference>
<reference evidence="1" key="1">
    <citation type="journal article" date="2018" name="DNA Res.">
        <title>Multiple hybrid de novo genome assembly of finger millet, an orphan allotetraploid crop.</title>
        <authorList>
            <person name="Hatakeyama M."/>
            <person name="Aluri S."/>
            <person name="Balachadran M.T."/>
            <person name="Sivarajan S.R."/>
            <person name="Patrignani A."/>
            <person name="Gruter S."/>
            <person name="Poveda L."/>
            <person name="Shimizu-Inatsugi R."/>
            <person name="Baeten J."/>
            <person name="Francoijs K.J."/>
            <person name="Nataraja K.N."/>
            <person name="Reddy Y.A.N."/>
            <person name="Phadnis S."/>
            <person name="Ravikumar R.L."/>
            <person name="Schlapbach R."/>
            <person name="Sreeman S.M."/>
            <person name="Shimizu K.K."/>
        </authorList>
    </citation>
    <scope>NUCLEOTIDE SEQUENCE</scope>
</reference>
<keyword evidence="2" id="KW-1185">Reference proteome</keyword>
<dbReference type="EMBL" id="BQKI01000004">
    <property type="protein sequence ID" value="GJM92969.1"/>
    <property type="molecule type" value="Genomic_DNA"/>
</dbReference>
<evidence type="ECO:0000313" key="2">
    <source>
        <dbReference type="Proteomes" id="UP001054889"/>
    </source>
</evidence>
<organism evidence="1 2">
    <name type="scientific">Eleusine coracana subsp. coracana</name>
    <dbReference type="NCBI Taxonomy" id="191504"/>
    <lineage>
        <taxon>Eukaryota</taxon>
        <taxon>Viridiplantae</taxon>
        <taxon>Streptophyta</taxon>
        <taxon>Embryophyta</taxon>
        <taxon>Tracheophyta</taxon>
        <taxon>Spermatophyta</taxon>
        <taxon>Magnoliopsida</taxon>
        <taxon>Liliopsida</taxon>
        <taxon>Poales</taxon>
        <taxon>Poaceae</taxon>
        <taxon>PACMAD clade</taxon>
        <taxon>Chloridoideae</taxon>
        <taxon>Cynodonteae</taxon>
        <taxon>Eleusininae</taxon>
        <taxon>Eleusine</taxon>
    </lineage>
</organism>
<dbReference type="PANTHER" id="PTHR34223">
    <property type="entry name" value="OS11G0201299 PROTEIN"/>
    <property type="match status" value="1"/>
</dbReference>
<dbReference type="PANTHER" id="PTHR34223:SF51">
    <property type="entry name" value="OS06G0556300 PROTEIN"/>
    <property type="match status" value="1"/>
</dbReference>
<dbReference type="Proteomes" id="UP001054889">
    <property type="component" value="Unassembled WGS sequence"/>
</dbReference>
<gene>
    <name evidence="1" type="primary">ga09478</name>
    <name evidence="1" type="ORF">PR202_ga09478</name>
</gene>
<name>A0AAV5C2N2_ELECO</name>
<reference evidence="1" key="2">
    <citation type="submission" date="2021-12" db="EMBL/GenBank/DDBJ databases">
        <title>Resequencing data analysis of finger millet.</title>
        <authorList>
            <person name="Hatakeyama M."/>
            <person name="Aluri S."/>
            <person name="Balachadran M.T."/>
            <person name="Sivarajan S.R."/>
            <person name="Poveda L."/>
            <person name="Shimizu-Inatsugi R."/>
            <person name="Schlapbach R."/>
            <person name="Sreeman S.M."/>
            <person name="Shimizu K.K."/>
        </authorList>
    </citation>
    <scope>NUCLEOTIDE SEQUENCE</scope>
</reference>
<comment type="caution">
    <text evidence="1">The sequence shown here is derived from an EMBL/GenBank/DDBJ whole genome shotgun (WGS) entry which is preliminary data.</text>
</comment>